<comment type="caution">
    <text evidence="2">The sequence shown here is derived from an EMBL/GenBank/DDBJ whole genome shotgun (WGS) entry which is preliminary data.</text>
</comment>
<sequence length="241" mass="26752">MKSIAVVLTGLAVLAAAEQTNKRASATDPTPPTLEQLCVGFTNDDTCQREAHICLTKTGVKRGKDFWEKISTCLEGRHPPPLDQLCAGFTDRNVCQRATQECADEIGENDWVKITTCLEGKPHGLATFDRGVRIKDNLKDLLPLIGVRIKDNPKDLLPLIGVRIKDNLKDLLPLIGVRIKDNPKDLLPLIGVRIKDNLKDLLPLIGVRIKENLLSPKTVAEFYARTGFNDSDCRRHLNDCL</sequence>
<name>A0A2N6NYH2_BEABA</name>
<evidence type="ECO:0008006" key="4">
    <source>
        <dbReference type="Google" id="ProtNLM"/>
    </source>
</evidence>
<evidence type="ECO:0000313" key="2">
    <source>
        <dbReference type="EMBL" id="PMB72325.1"/>
    </source>
</evidence>
<feature type="signal peptide" evidence="1">
    <location>
        <begin position="1"/>
        <end position="17"/>
    </location>
</feature>
<protein>
    <recommendedName>
        <fullName evidence="4">Secreted protein</fullName>
    </recommendedName>
</protein>
<feature type="chain" id="PRO_5014840636" description="Secreted protein" evidence="1">
    <location>
        <begin position="18"/>
        <end position="241"/>
    </location>
</feature>
<keyword evidence="1" id="KW-0732">Signal</keyword>
<dbReference type="AlphaFoldDB" id="A0A2N6NYH2"/>
<dbReference type="Proteomes" id="UP000235728">
    <property type="component" value="Unassembled WGS sequence"/>
</dbReference>
<evidence type="ECO:0000313" key="3">
    <source>
        <dbReference type="Proteomes" id="UP000235728"/>
    </source>
</evidence>
<reference evidence="2 3" key="1">
    <citation type="journal article" date="2016" name="Appl. Microbiol. Biotechnol.">
        <title>Characterization of T-DNA insertion mutants with decreased virulence in the entomopathogenic fungus Beauveria bassiana JEF-007.</title>
        <authorList>
            <person name="Kim S."/>
            <person name="Lee S.J."/>
            <person name="Nai Y.S."/>
            <person name="Yu J.S."/>
            <person name="Lee M.R."/>
            <person name="Yang Y.T."/>
            <person name="Kim J.S."/>
        </authorList>
    </citation>
    <scope>NUCLEOTIDE SEQUENCE [LARGE SCALE GENOMIC DNA]</scope>
    <source>
        <strain evidence="2 3">JEF-007</strain>
    </source>
</reference>
<evidence type="ECO:0000256" key="1">
    <source>
        <dbReference type="SAM" id="SignalP"/>
    </source>
</evidence>
<proteinExistence type="predicted"/>
<dbReference type="EMBL" id="MRVG01000002">
    <property type="protein sequence ID" value="PMB72325.1"/>
    <property type="molecule type" value="Genomic_DNA"/>
</dbReference>
<organism evidence="2 3">
    <name type="scientific">Beauveria bassiana</name>
    <name type="common">White muscardine disease fungus</name>
    <name type="synonym">Tritirachium shiotae</name>
    <dbReference type="NCBI Taxonomy" id="176275"/>
    <lineage>
        <taxon>Eukaryota</taxon>
        <taxon>Fungi</taxon>
        <taxon>Dikarya</taxon>
        <taxon>Ascomycota</taxon>
        <taxon>Pezizomycotina</taxon>
        <taxon>Sordariomycetes</taxon>
        <taxon>Hypocreomycetidae</taxon>
        <taxon>Hypocreales</taxon>
        <taxon>Cordycipitaceae</taxon>
        <taxon>Beauveria</taxon>
    </lineage>
</organism>
<accession>A0A2N6NYH2</accession>
<gene>
    <name evidence="2" type="ORF">BM221_002427</name>
</gene>